<keyword evidence="3" id="KW-1185">Reference proteome</keyword>
<evidence type="ECO:0008006" key="4">
    <source>
        <dbReference type="Google" id="ProtNLM"/>
    </source>
</evidence>
<dbReference type="Pfam" id="PF02493">
    <property type="entry name" value="MORN"/>
    <property type="match status" value="8"/>
</dbReference>
<name>A0AAU9JJZ2_9CILI</name>
<dbReference type="PANTHER" id="PTHR43215">
    <property type="entry name" value="RADIAL SPOKE HEAD 1 HOMOLOG"/>
    <property type="match status" value="1"/>
</dbReference>
<dbReference type="PANTHER" id="PTHR43215:SF14">
    <property type="entry name" value="RADIAL SPOKE HEAD 1 HOMOLOG"/>
    <property type="match status" value="1"/>
</dbReference>
<accession>A0AAU9JJZ2</accession>
<dbReference type="AlphaFoldDB" id="A0AAU9JJZ2"/>
<comment type="caution">
    <text evidence="2">The sequence shown here is derived from an EMBL/GenBank/DDBJ whole genome shotgun (WGS) entry which is preliminary data.</text>
</comment>
<dbReference type="EMBL" id="CAJZBQ010000038">
    <property type="protein sequence ID" value="CAG9325412.1"/>
    <property type="molecule type" value="Genomic_DNA"/>
</dbReference>
<proteinExistence type="predicted"/>
<dbReference type="SMART" id="SM00698">
    <property type="entry name" value="MORN"/>
    <property type="match status" value="8"/>
</dbReference>
<sequence length="462" mass="53265">MGNFNCKGCDCTSMLRQHEFSIGNKDISQELTTEYKLTSTLTSQGKASKTLQISFDDAVEKIKPLAPKIVAVWQGYVSRKYVKHLKKQTKPNYSYFSKEEILETLSKTRNASAIREKRRLFRHKSGAAYIGEWCGGFKDGYGRMEWPDGAKYEGNFSYSKPHGYGKFVHIDGEVYEGEWKRSYLSPKDIFRTGSNLAKWKDLASDGYLWLWLKQEIFKTEAPKESRLSVSSNKNVKKIPIRFRSNTAQADFTEELLTIKEKFNKIEEEIKKYKRMIKELSKPSMQLIKGQRTYYEEHYKDGSVYIGEWRDEKRDGRGKLVLSNGDTHDGEFKLDKRHGIGLSTWASGDIYIGNYHEDDIHGIGEYKWAGGNTYLGEWKNFQFHGIGRMKYRDGKEYLGMYINGIKAGLGIMTYKDGSRYEGKFNQDKPHGSGLLYEANGKITKGVWDNGNIVEPFQFDTFSN</sequence>
<evidence type="ECO:0000313" key="2">
    <source>
        <dbReference type="EMBL" id="CAG9325412.1"/>
    </source>
</evidence>
<protein>
    <recommendedName>
        <fullName evidence="4">MORN repeat protein</fullName>
    </recommendedName>
</protein>
<dbReference type="Proteomes" id="UP001162131">
    <property type="component" value="Unassembled WGS sequence"/>
</dbReference>
<dbReference type="Gene3D" id="2.20.110.10">
    <property type="entry name" value="Histone H3 K4-specific methyltransferase SET7/9 N-terminal domain"/>
    <property type="match status" value="4"/>
</dbReference>
<evidence type="ECO:0000313" key="3">
    <source>
        <dbReference type="Proteomes" id="UP001162131"/>
    </source>
</evidence>
<evidence type="ECO:0000256" key="1">
    <source>
        <dbReference type="ARBA" id="ARBA00022737"/>
    </source>
</evidence>
<keyword evidence="1" id="KW-0677">Repeat</keyword>
<reference evidence="2" key="1">
    <citation type="submission" date="2021-09" db="EMBL/GenBank/DDBJ databases">
        <authorList>
            <consortium name="AG Swart"/>
            <person name="Singh M."/>
            <person name="Singh A."/>
            <person name="Seah K."/>
            <person name="Emmerich C."/>
        </authorList>
    </citation>
    <scope>NUCLEOTIDE SEQUENCE</scope>
    <source>
        <strain evidence="2">ATCC30299</strain>
    </source>
</reference>
<organism evidence="2 3">
    <name type="scientific">Blepharisma stoltei</name>
    <dbReference type="NCBI Taxonomy" id="1481888"/>
    <lineage>
        <taxon>Eukaryota</taxon>
        <taxon>Sar</taxon>
        <taxon>Alveolata</taxon>
        <taxon>Ciliophora</taxon>
        <taxon>Postciliodesmatophora</taxon>
        <taxon>Heterotrichea</taxon>
        <taxon>Heterotrichida</taxon>
        <taxon>Blepharismidae</taxon>
        <taxon>Blepharisma</taxon>
    </lineage>
</organism>
<dbReference type="InterPro" id="IPR003409">
    <property type="entry name" value="MORN"/>
</dbReference>
<dbReference type="GO" id="GO:0005829">
    <property type="term" value="C:cytosol"/>
    <property type="evidence" value="ECO:0007669"/>
    <property type="project" value="TreeGrafter"/>
</dbReference>
<dbReference type="SUPFAM" id="SSF82185">
    <property type="entry name" value="Histone H3 K4-specific methyltransferase SET7/9 N-terminal domain"/>
    <property type="match status" value="2"/>
</dbReference>
<dbReference type="PROSITE" id="PS50096">
    <property type="entry name" value="IQ"/>
    <property type="match status" value="1"/>
</dbReference>
<gene>
    <name evidence="2" type="ORF">BSTOLATCC_MIC38667</name>
</gene>